<protein>
    <recommendedName>
        <fullName evidence="4">Cyclin</fullName>
    </recommendedName>
</protein>
<feature type="compositionally biased region" description="Polar residues" evidence="1">
    <location>
        <begin position="116"/>
        <end position="128"/>
    </location>
</feature>
<gene>
    <name evidence="2" type="ORF">EC973_006186</name>
</gene>
<sequence>MYPQQAQYQPPLDTMSGSVYHPPPPRQHQTNHPLPPPPAAPPASSVQYRVNGVTVVQPNYQHTTTTAAPTASAEPLPSATDLKPIAPLTIPQLAEFSSTMVHLMWHARRPSVMALHSQSKATGSSQLPPTADHSRETANIASGTSSAFRKFCRQILHATQLSESVVLLSLKYIAMLLQNNPNIQGAEGSEYRLFTVALMLANKFLDDNTFTNKTWSEVSGMKVTDLNIMEFEFLDVLRFKLFVRKDEYDRWKTALVIFRSQVQVSTQVDEQQQRQKMLEATLESIGLTMLQQQDQQQWSQQQEAARQHHQQQQQQQAAAQQYHQQYLYLLSKAQQPQFPTQPLNRPLVRVPLRIPVHPTYRPNMQAPTTAPQASTPMYDNRPPAAAPAGQHSIHYPVSSSGKRTPAMQQAILTPASVEYVQHYPSKTQQQLHPSSSGAVVNGPQSRPVYDDYAVSSQSMAEQTTIYQPSQQHPPSSYGAMQPQVYVPHPSYAHPPSQHPPVSSAPHTSHRTGSVPPTTSMELATPTQEYQTASHTTMQAIQAPTQPLYYYATPSSTPTPGHAMNEHNPYLNNGGTPQYSAHQSRPGRTYYVDPKPANAVDYNYNVKPNDVYAQRPPAAAAPVPGRSNTPYQNTYPHPNQPPPPQGYGRRKPSQPSQYEGPVPEDPMTAAESYRTNRH</sequence>
<dbReference type="InterPro" id="IPR036915">
    <property type="entry name" value="Cyclin-like_sf"/>
</dbReference>
<dbReference type="GO" id="GO:0016538">
    <property type="term" value="F:cyclin-dependent protein serine/threonine kinase regulator activity"/>
    <property type="evidence" value="ECO:0007669"/>
    <property type="project" value="TreeGrafter"/>
</dbReference>
<dbReference type="Proteomes" id="UP000605846">
    <property type="component" value="Unassembled WGS sequence"/>
</dbReference>
<feature type="region of interest" description="Disordered" evidence="1">
    <location>
        <begin position="1"/>
        <end position="45"/>
    </location>
</feature>
<evidence type="ECO:0000313" key="3">
    <source>
        <dbReference type="Proteomes" id="UP000605846"/>
    </source>
</evidence>
<proteinExistence type="predicted"/>
<evidence type="ECO:0000313" key="2">
    <source>
        <dbReference type="EMBL" id="KAF7728378.1"/>
    </source>
</evidence>
<dbReference type="GO" id="GO:0019901">
    <property type="term" value="F:protein kinase binding"/>
    <property type="evidence" value="ECO:0007669"/>
    <property type="project" value="InterPro"/>
</dbReference>
<dbReference type="GO" id="GO:0005634">
    <property type="term" value="C:nucleus"/>
    <property type="evidence" value="ECO:0007669"/>
    <property type="project" value="TreeGrafter"/>
</dbReference>
<feature type="region of interest" description="Disordered" evidence="1">
    <location>
        <begin position="555"/>
        <end position="587"/>
    </location>
</feature>
<dbReference type="Gene3D" id="1.10.472.10">
    <property type="entry name" value="Cyclin-like"/>
    <property type="match status" value="1"/>
</dbReference>
<dbReference type="EMBL" id="JABAYA010000038">
    <property type="protein sequence ID" value="KAF7728378.1"/>
    <property type="molecule type" value="Genomic_DNA"/>
</dbReference>
<evidence type="ECO:0000256" key="1">
    <source>
        <dbReference type="SAM" id="MobiDB-lite"/>
    </source>
</evidence>
<reference evidence="2" key="1">
    <citation type="submission" date="2020-01" db="EMBL/GenBank/DDBJ databases">
        <title>Genome Sequencing of Three Apophysomyces-Like Fungal Strains Confirms a Novel Fungal Genus in the Mucoromycota with divergent Burkholderia-like Endosymbiotic Bacteria.</title>
        <authorList>
            <person name="Stajich J.E."/>
            <person name="Macias A.M."/>
            <person name="Carter-House D."/>
            <person name="Lovett B."/>
            <person name="Kasson L.R."/>
            <person name="Berry K."/>
            <person name="Grigoriev I."/>
            <person name="Chang Y."/>
            <person name="Spatafora J."/>
            <person name="Kasson M.T."/>
        </authorList>
    </citation>
    <scope>NUCLEOTIDE SEQUENCE</scope>
    <source>
        <strain evidence="2">NRRL A-21654</strain>
    </source>
</reference>
<feature type="compositionally biased region" description="Polar residues" evidence="1">
    <location>
        <begin position="397"/>
        <end position="406"/>
    </location>
</feature>
<dbReference type="InterPro" id="IPR013922">
    <property type="entry name" value="Cyclin_PHO80-like"/>
</dbReference>
<dbReference type="PANTHER" id="PTHR15615:SF27">
    <property type="entry name" value="PHO85 CYCLIN CLG1"/>
    <property type="match status" value="1"/>
</dbReference>
<name>A0A8H7ERS8_9FUNG</name>
<dbReference type="PANTHER" id="PTHR15615">
    <property type="match status" value="1"/>
</dbReference>
<dbReference type="AlphaFoldDB" id="A0A8H7ERS8"/>
<feature type="compositionally biased region" description="Polar residues" evidence="1">
    <location>
        <begin position="424"/>
        <end position="444"/>
    </location>
</feature>
<evidence type="ECO:0008006" key="4">
    <source>
        <dbReference type="Google" id="ProtNLM"/>
    </source>
</evidence>
<dbReference type="Pfam" id="PF08613">
    <property type="entry name" value="Cyclin"/>
    <property type="match status" value="1"/>
</dbReference>
<feature type="compositionally biased region" description="Polar residues" evidence="1">
    <location>
        <begin position="454"/>
        <end position="474"/>
    </location>
</feature>
<feature type="region of interest" description="Disordered" evidence="1">
    <location>
        <begin position="615"/>
        <end position="677"/>
    </location>
</feature>
<feature type="compositionally biased region" description="Polar residues" evidence="1">
    <location>
        <begin position="569"/>
        <end position="582"/>
    </location>
</feature>
<dbReference type="CDD" id="cd20557">
    <property type="entry name" value="CYCLIN_ScPCL1-like"/>
    <property type="match status" value="1"/>
</dbReference>
<feature type="region of interest" description="Disordered" evidence="1">
    <location>
        <begin position="424"/>
        <end position="520"/>
    </location>
</feature>
<organism evidence="2 3">
    <name type="scientific">Apophysomyces ossiformis</name>
    <dbReference type="NCBI Taxonomy" id="679940"/>
    <lineage>
        <taxon>Eukaryota</taxon>
        <taxon>Fungi</taxon>
        <taxon>Fungi incertae sedis</taxon>
        <taxon>Mucoromycota</taxon>
        <taxon>Mucoromycotina</taxon>
        <taxon>Mucoromycetes</taxon>
        <taxon>Mucorales</taxon>
        <taxon>Mucorineae</taxon>
        <taxon>Mucoraceae</taxon>
        <taxon>Apophysomyces</taxon>
    </lineage>
</organism>
<feature type="compositionally biased region" description="Polar residues" evidence="1">
    <location>
        <begin position="504"/>
        <end position="520"/>
    </location>
</feature>
<keyword evidence="3" id="KW-1185">Reference proteome</keyword>
<feature type="compositionally biased region" description="Low complexity" evidence="1">
    <location>
        <begin position="615"/>
        <end position="636"/>
    </location>
</feature>
<feature type="region of interest" description="Disordered" evidence="1">
    <location>
        <begin position="115"/>
        <end position="136"/>
    </location>
</feature>
<accession>A0A8H7ERS8</accession>
<dbReference type="GO" id="GO:0000307">
    <property type="term" value="C:cyclin-dependent protein kinase holoenzyme complex"/>
    <property type="evidence" value="ECO:0007669"/>
    <property type="project" value="TreeGrafter"/>
</dbReference>
<feature type="compositionally biased region" description="Polar residues" evidence="1">
    <location>
        <begin position="365"/>
        <end position="377"/>
    </location>
</feature>
<dbReference type="OrthoDB" id="244495at2759"/>
<dbReference type="SUPFAM" id="SSF47954">
    <property type="entry name" value="Cyclin-like"/>
    <property type="match status" value="1"/>
</dbReference>
<comment type="caution">
    <text evidence="2">The sequence shown here is derived from an EMBL/GenBank/DDBJ whole genome shotgun (WGS) entry which is preliminary data.</text>
</comment>
<feature type="region of interest" description="Disordered" evidence="1">
    <location>
        <begin position="358"/>
        <end position="406"/>
    </location>
</feature>